<accession>A0AAN7MX28</accession>
<dbReference type="SUPFAM" id="SSF56672">
    <property type="entry name" value="DNA/RNA polymerases"/>
    <property type="match status" value="1"/>
</dbReference>
<dbReference type="EMBL" id="JAUNZN010000079">
    <property type="protein sequence ID" value="KAK4805537.1"/>
    <property type="molecule type" value="Genomic_DNA"/>
</dbReference>
<sequence>MRAVRPWNRLPREVVEAPCLETFKVTADGPPSQHSRHVSCSETLQRGTEKVVTCSEATQTGLEKVSDSEATQTGAEKQQENINIPEEILDAVIPTVWATKRPGRAKNAVPVKLELKPRAQPYVDDILIGTASEQECKRATINLLNFLGLAGYRVSQKKAQIGQSHCGIPRF</sequence>
<evidence type="ECO:0000313" key="3">
    <source>
        <dbReference type="Proteomes" id="UP001333110"/>
    </source>
</evidence>
<organism evidence="2 3">
    <name type="scientific">Mycteria americana</name>
    <name type="common">Wood stork</name>
    <dbReference type="NCBI Taxonomy" id="33587"/>
    <lineage>
        <taxon>Eukaryota</taxon>
        <taxon>Metazoa</taxon>
        <taxon>Chordata</taxon>
        <taxon>Craniata</taxon>
        <taxon>Vertebrata</taxon>
        <taxon>Euteleostomi</taxon>
        <taxon>Archelosauria</taxon>
        <taxon>Archosauria</taxon>
        <taxon>Dinosauria</taxon>
        <taxon>Saurischia</taxon>
        <taxon>Theropoda</taxon>
        <taxon>Coelurosauria</taxon>
        <taxon>Aves</taxon>
        <taxon>Neognathae</taxon>
        <taxon>Neoaves</taxon>
        <taxon>Aequornithes</taxon>
        <taxon>Ciconiiformes</taxon>
        <taxon>Ciconiidae</taxon>
        <taxon>Mycteria</taxon>
    </lineage>
</organism>
<protein>
    <recommendedName>
        <fullName evidence="4">Reverse transcriptase</fullName>
    </recommendedName>
</protein>
<evidence type="ECO:0008006" key="4">
    <source>
        <dbReference type="Google" id="ProtNLM"/>
    </source>
</evidence>
<dbReference type="Proteomes" id="UP001333110">
    <property type="component" value="Unassembled WGS sequence"/>
</dbReference>
<dbReference type="AlphaFoldDB" id="A0AAN7MX28"/>
<feature type="region of interest" description="Disordered" evidence="1">
    <location>
        <begin position="59"/>
        <end position="78"/>
    </location>
</feature>
<dbReference type="InterPro" id="IPR043502">
    <property type="entry name" value="DNA/RNA_pol_sf"/>
</dbReference>
<dbReference type="InterPro" id="IPR043128">
    <property type="entry name" value="Rev_trsase/Diguanyl_cyclase"/>
</dbReference>
<proteinExistence type="predicted"/>
<evidence type="ECO:0000256" key="1">
    <source>
        <dbReference type="SAM" id="MobiDB-lite"/>
    </source>
</evidence>
<feature type="compositionally biased region" description="Polar residues" evidence="1">
    <location>
        <begin position="68"/>
        <end position="78"/>
    </location>
</feature>
<reference evidence="2 3" key="1">
    <citation type="journal article" date="2023" name="J. Hered.">
        <title>Chromosome-level genome of the wood stork (Mycteria americana) provides insight into avian chromosome evolution.</title>
        <authorList>
            <person name="Flamio R. Jr."/>
            <person name="Ramstad K.M."/>
        </authorList>
    </citation>
    <scope>NUCLEOTIDE SEQUENCE [LARGE SCALE GENOMIC DNA]</scope>
    <source>
        <strain evidence="2">JAX WOST 10</strain>
    </source>
</reference>
<name>A0AAN7MX28_MYCAM</name>
<evidence type="ECO:0000313" key="2">
    <source>
        <dbReference type="EMBL" id="KAK4805537.1"/>
    </source>
</evidence>
<dbReference type="Gene3D" id="3.30.70.270">
    <property type="match status" value="1"/>
</dbReference>
<comment type="caution">
    <text evidence="2">The sequence shown here is derived from an EMBL/GenBank/DDBJ whole genome shotgun (WGS) entry which is preliminary data.</text>
</comment>
<gene>
    <name evidence="2" type="ORF">QYF61_004476</name>
</gene>
<keyword evidence="3" id="KW-1185">Reference proteome</keyword>